<dbReference type="InterPro" id="IPR001867">
    <property type="entry name" value="OmpR/PhoB-type_DNA-bd"/>
</dbReference>
<dbReference type="EMBL" id="BAABKE010000001">
    <property type="protein sequence ID" value="GAA5094768.1"/>
    <property type="molecule type" value="Genomic_DNA"/>
</dbReference>
<dbReference type="Gene3D" id="6.10.250.690">
    <property type="match status" value="1"/>
</dbReference>
<dbReference type="Gene3D" id="3.40.50.2300">
    <property type="match status" value="1"/>
</dbReference>
<accession>A0ABP9MGL2</accession>
<sequence length="231" mass="26320">MKILIAEDDPNIRFGLAQALKNEGYELLMAENGAIALELFQAQSPDFVILDIMMPVMDGYTVCKEIRKVNEQVPILFLSAKDEEIDRVVGLELGADDYLGKPFGIHEIRARIKAIAKRCCYQQPKAESSPQSGFMFGEWQINPNQLTAVKEQEEVILTLREVTILEYFHAHPNEVITRDALFNIAWGYDHLPNSRTLDQHISKLRKIIEPNLQVPTLIQTVHGLGYRYVKV</sequence>
<evidence type="ECO:0000259" key="5">
    <source>
        <dbReference type="PROSITE" id="PS51755"/>
    </source>
</evidence>
<dbReference type="PANTHER" id="PTHR48111">
    <property type="entry name" value="REGULATOR OF RPOS"/>
    <property type="match status" value="1"/>
</dbReference>
<evidence type="ECO:0000313" key="6">
    <source>
        <dbReference type="EMBL" id="GAA5094768.1"/>
    </source>
</evidence>
<dbReference type="CDD" id="cd17574">
    <property type="entry name" value="REC_OmpR"/>
    <property type="match status" value="1"/>
</dbReference>
<dbReference type="InterPro" id="IPR001789">
    <property type="entry name" value="Sig_transdc_resp-reg_receiver"/>
</dbReference>
<dbReference type="Gene3D" id="1.10.10.10">
    <property type="entry name" value="Winged helix-like DNA-binding domain superfamily/Winged helix DNA-binding domain"/>
    <property type="match status" value="1"/>
</dbReference>
<feature type="modified residue" description="4-aspartylphosphate" evidence="2">
    <location>
        <position position="51"/>
    </location>
</feature>
<dbReference type="InterPro" id="IPR036388">
    <property type="entry name" value="WH-like_DNA-bd_sf"/>
</dbReference>
<dbReference type="InterPro" id="IPR011006">
    <property type="entry name" value="CheY-like_superfamily"/>
</dbReference>
<evidence type="ECO:0000313" key="7">
    <source>
        <dbReference type="Proteomes" id="UP001500631"/>
    </source>
</evidence>
<dbReference type="InterPro" id="IPR016032">
    <property type="entry name" value="Sig_transdc_resp-reg_C-effctor"/>
</dbReference>
<gene>
    <name evidence="6" type="ORF">GCM10023338_03450</name>
</gene>
<dbReference type="PROSITE" id="PS51755">
    <property type="entry name" value="OMPR_PHOB"/>
    <property type="match status" value="1"/>
</dbReference>
<dbReference type="Pfam" id="PF00072">
    <property type="entry name" value="Response_reg"/>
    <property type="match status" value="1"/>
</dbReference>
<dbReference type="Pfam" id="PF00486">
    <property type="entry name" value="Trans_reg_C"/>
    <property type="match status" value="1"/>
</dbReference>
<comment type="caution">
    <text evidence="6">The sequence shown here is derived from an EMBL/GenBank/DDBJ whole genome shotgun (WGS) entry which is preliminary data.</text>
</comment>
<feature type="DNA-binding region" description="OmpR/PhoB-type" evidence="3">
    <location>
        <begin position="131"/>
        <end position="230"/>
    </location>
</feature>
<name>A0ABP9MGL2_9GAMM</name>
<dbReference type="SUPFAM" id="SSF46894">
    <property type="entry name" value="C-terminal effector domain of the bipartite response regulators"/>
    <property type="match status" value="1"/>
</dbReference>
<evidence type="ECO:0000256" key="1">
    <source>
        <dbReference type="ARBA" id="ARBA00023125"/>
    </source>
</evidence>
<dbReference type="Proteomes" id="UP001500631">
    <property type="component" value="Unassembled WGS sequence"/>
</dbReference>
<dbReference type="SMART" id="SM00448">
    <property type="entry name" value="REC"/>
    <property type="match status" value="1"/>
</dbReference>
<evidence type="ECO:0000259" key="4">
    <source>
        <dbReference type="PROSITE" id="PS50110"/>
    </source>
</evidence>
<dbReference type="PROSITE" id="PS50110">
    <property type="entry name" value="RESPONSE_REGULATORY"/>
    <property type="match status" value="1"/>
</dbReference>
<dbReference type="SMART" id="SM00862">
    <property type="entry name" value="Trans_reg_C"/>
    <property type="match status" value="1"/>
</dbReference>
<dbReference type="RefSeq" id="WP_077926217.1">
    <property type="nucleotide sequence ID" value="NZ_BAABKE010000001.1"/>
</dbReference>
<feature type="domain" description="OmpR/PhoB-type" evidence="5">
    <location>
        <begin position="131"/>
        <end position="230"/>
    </location>
</feature>
<dbReference type="PANTHER" id="PTHR48111:SF11">
    <property type="entry name" value="TWO-COMPONENT RESPONSE REGULATOR"/>
    <property type="match status" value="1"/>
</dbReference>
<reference evidence="7" key="1">
    <citation type="journal article" date="2019" name="Int. J. Syst. Evol. Microbiol.">
        <title>The Global Catalogue of Microorganisms (GCM) 10K type strain sequencing project: providing services to taxonomists for standard genome sequencing and annotation.</title>
        <authorList>
            <consortium name="The Broad Institute Genomics Platform"/>
            <consortium name="The Broad Institute Genome Sequencing Center for Infectious Disease"/>
            <person name="Wu L."/>
            <person name="Ma J."/>
        </authorList>
    </citation>
    <scope>NUCLEOTIDE SEQUENCE [LARGE SCALE GENOMIC DNA]</scope>
    <source>
        <strain evidence="7">JCM 18424</strain>
    </source>
</reference>
<feature type="domain" description="Response regulatory" evidence="4">
    <location>
        <begin position="2"/>
        <end position="116"/>
    </location>
</feature>
<evidence type="ECO:0000256" key="3">
    <source>
        <dbReference type="PROSITE-ProRule" id="PRU01091"/>
    </source>
</evidence>
<keyword evidence="7" id="KW-1185">Reference proteome</keyword>
<organism evidence="6 7">
    <name type="scientific">Wohlfahrtiimonas larvae</name>
    <dbReference type="NCBI Taxonomy" id="1157986"/>
    <lineage>
        <taxon>Bacteria</taxon>
        <taxon>Pseudomonadati</taxon>
        <taxon>Pseudomonadota</taxon>
        <taxon>Gammaproteobacteria</taxon>
        <taxon>Cardiobacteriales</taxon>
        <taxon>Ignatzschineriaceae</taxon>
        <taxon>Wohlfahrtiimonas</taxon>
    </lineage>
</organism>
<protein>
    <submittedName>
        <fullName evidence="6">Response regulator transcription factor</fullName>
    </submittedName>
</protein>
<proteinExistence type="predicted"/>
<dbReference type="CDD" id="cd00383">
    <property type="entry name" value="trans_reg_C"/>
    <property type="match status" value="1"/>
</dbReference>
<evidence type="ECO:0000256" key="2">
    <source>
        <dbReference type="PROSITE-ProRule" id="PRU00169"/>
    </source>
</evidence>
<dbReference type="InterPro" id="IPR039420">
    <property type="entry name" value="WalR-like"/>
</dbReference>
<dbReference type="SUPFAM" id="SSF52172">
    <property type="entry name" value="CheY-like"/>
    <property type="match status" value="1"/>
</dbReference>
<keyword evidence="1 3" id="KW-0238">DNA-binding</keyword>
<keyword evidence="2" id="KW-0597">Phosphoprotein</keyword>